<evidence type="ECO:0000256" key="4">
    <source>
        <dbReference type="ARBA" id="ARBA00022832"/>
    </source>
</evidence>
<comment type="similarity">
    <text evidence="8">Belongs to the P-Pant transferase superfamily. AcpS family.</text>
</comment>
<keyword evidence="1 8" id="KW-0444">Lipid biosynthesis</keyword>
<dbReference type="EMBL" id="AM422018">
    <property type="protein sequence ID" value="CAM12172.1"/>
    <property type="molecule type" value="Genomic_DNA"/>
</dbReference>
<accession>B1VB49</accession>
<dbReference type="eggNOG" id="COG0736">
    <property type="taxonomic scope" value="Bacteria"/>
</dbReference>
<dbReference type="GO" id="GO:0000287">
    <property type="term" value="F:magnesium ion binding"/>
    <property type="evidence" value="ECO:0007669"/>
    <property type="project" value="UniProtKB-UniRule"/>
</dbReference>
<comment type="function">
    <text evidence="8">Transfers the 4'-phosphopantetheine moiety from coenzyme A to a Ser of acyl-carrier-protein.</text>
</comment>
<feature type="binding site" evidence="8">
    <location>
        <position position="9"/>
    </location>
    <ligand>
        <name>Mg(2+)</name>
        <dbReference type="ChEBI" id="CHEBI:18420"/>
    </ligand>
</feature>
<evidence type="ECO:0000256" key="7">
    <source>
        <dbReference type="ARBA" id="ARBA00023160"/>
    </source>
</evidence>
<dbReference type="InterPro" id="IPR004568">
    <property type="entry name" value="Ppantetheine-prot_Trfase_dom"/>
</dbReference>
<evidence type="ECO:0000313" key="11">
    <source>
        <dbReference type="Proteomes" id="UP000008323"/>
    </source>
</evidence>
<dbReference type="EC" id="2.7.8.7" evidence="8"/>
<dbReference type="KEGG" id="pal:PA0838"/>
<protein>
    <recommendedName>
        <fullName evidence="8">Holo-[acyl-carrier-protein] synthase</fullName>
        <shortName evidence="8">Holo-ACP synthase</shortName>
        <ecNumber evidence="8">2.7.8.7</ecNumber>
    </recommendedName>
    <alternativeName>
        <fullName evidence="8">4'-phosphopantetheinyl transferase AcpS</fullName>
    </alternativeName>
</protein>
<keyword evidence="8" id="KW-0963">Cytoplasm</keyword>
<keyword evidence="2 8" id="KW-0808">Transferase</keyword>
<organism evidence="10 11">
    <name type="scientific">Phytoplasma australiense</name>
    <dbReference type="NCBI Taxonomy" id="59748"/>
    <lineage>
        <taxon>Bacteria</taxon>
        <taxon>Bacillati</taxon>
        <taxon>Mycoplasmatota</taxon>
        <taxon>Mollicutes</taxon>
        <taxon>Acholeplasmatales</taxon>
        <taxon>Acholeplasmataceae</taxon>
        <taxon>Candidatus Phytoplasma</taxon>
        <taxon>16SrXII (Stolbur group)</taxon>
    </lineage>
</organism>
<feature type="binding site" evidence="8">
    <location>
        <position position="58"/>
    </location>
    <ligand>
        <name>Mg(2+)</name>
        <dbReference type="ChEBI" id="CHEBI:18420"/>
    </ligand>
</feature>
<dbReference type="Gene3D" id="3.90.470.20">
    <property type="entry name" value="4'-phosphopantetheinyl transferase domain"/>
    <property type="match status" value="1"/>
</dbReference>
<comment type="subcellular location">
    <subcellularLocation>
        <location evidence="8">Cytoplasm</location>
    </subcellularLocation>
</comment>
<dbReference type="InterPro" id="IPR037143">
    <property type="entry name" value="4-PPantetheinyl_Trfase_dom_sf"/>
</dbReference>
<keyword evidence="3 8" id="KW-0479">Metal-binding</keyword>
<dbReference type="AlphaFoldDB" id="B1VB49"/>
<dbReference type="HAMAP" id="MF_00101">
    <property type="entry name" value="AcpS"/>
    <property type="match status" value="1"/>
</dbReference>
<name>B1VB49_PHYAS</name>
<dbReference type="Proteomes" id="UP000008323">
    <property type="component" value="Chromosome"/>
</dbReference>
<gene>
    <name evidence="8 10" type="primary">acpS</name>
    <name evidence="10" type="ordered locus">PA0838</name>
</gene>
<feature type="domain" description="4'-phosphopantetheinyl transferase" evidence="9">
    <location>
        <begin position="6"/>
        <end position="114"/>
    </location>
</feature>
<keyword evidence="7 8" id="KW-0275">Fatty acid biosynthesis</keyword>
<keyword evidence="6 8" id="KW-0443">Lipid metabolism</keyword>
<dbReference type="GO" id="GO:0006633">
    <property type="term" value="P:fatty acid biosynthetic process"/>
    <property type="evidence" value="ECO:0007669"/>
    <property type="project" value="UniProtKB-UniRule"/>
</dbReference>
<keyword evidence="5 8" id="KW-0460">Magnesium</keyword>
<evidence type="ECO:0000256" key="3">
    <source>
        <dbReference type="ARBA" id="ARBA00022723"/>
    </source>
</evidence>
<dbReference type="InterPro" id="IPR002582">
    <property type="entry name" value="ACPS"/>
</dbReference>
<proteinExistence type="inferred from homology"/>
<dbReference type="Pfam" id="PF01648">
    <property type="entry name" value="ACPS"/>
    <property type="match status" value="1"/>
</dbReference>
<dbReference type="GO" id="GO:0008897">
    <property type="term" value="F:holo-[acyl-carrier-protein] synthase activity"/>
    <property type="evidence" value="ECO:0007669"/>
    <property type="project" value="UniProtKB-UniRule"/>
</dbReference>
<evidence type="ECO:0000256" key="5">
    <source>
        <dbReference type="ARBA" id="ARBA00022842"/>
    </source>
</evidence>
<evidence type="ECO:0000256" key="8">
    <source>
        <dbReference type="HAMAP-Rule" id="MF_00101"/>
    </source>
</evidence>
<evidence type="ECO:0000259" key="9">
    <source>
        <dbReference type="Pfam" id="PF01648"/>
    </source>
</evidence>
<evidence type="ECO:0000256" key="2">
    <source>
        <dbReference type="ARBA" id="ARBA00022679"/>
    </source>
</evidence>
<dbReference type="STRING" id="59748.PA0838"/>
<keyword evidence="4 8" id="KW-0276">Fatty acid metabolism</keyword>
<dbReference type="SUPFAM" id="SSF56214">
    <property type="entry name" value="4'-phosphopantetheinyl transferase"/>
    <property type="match status" value="1"/>
</dbReference>
<evidence type="ECO:0000256" key="6">
    <source>
        <dbReference type="ARBA" id="ARBA00023098"/>
    </source>
</evidence>
<evidence type="ECO:0000256" key="1">
    <source>
        <dbReference type="ARBA" id="ARBA00022516"/>
    </source>
</evidence>
<reference evidence="10 11" key="1">
    <citation type="journal article" date="2008" name="J. Bacteriol.">
        <title>Comparative genome analysis of 'Candidatus Phytoplasma australiense' (subgroup tuf-Australia I; rp-A) and 'Ca. Phytoplasma asteris' strains OY-M and AY-WB.</title>
        <authorList>
            <person name="Tran-Nguyen L.T."/>
            <person name="Kube M."/>
            <person name="Schneider B."/>
            <person name="Reinhardt R."/>
            <person name="Gibb K.S."/>
        </authorList>
    </citation>
    <scope>NUCLEOTIDE SEQUENCE [LARGE SCALE GENOMIC DNA]</scope>
</reference>
<comment type="cofactor">
    <cofactor evidence="8">
        <name>Mg(2+)</name>
        <dbReference type="ChEBI" id="CHEBI:18420"/>
    </cofactor>
</comment>
<sequence>MNVQNIGIDLVEIKKIQKIGIQVIATRILSSQEKKIFLTFCNQERQLTFLGGRWAAKEALFKALTAQNLNNSQSNYHDWSILNDSNNAPYLENPQWKNRVFLSITHTHNYALAMVLILQKEKKL</sequence>
<dbReference type="InterPro" id="IPR008278">
    <property type="entry name" value="4-PPantetheinyl_Trfase_dom"/>
</dbReference>
<dbReference type="GO" id="GO:0005737">
    <property type="term" value="C:cytoplasm"/>
    <property type="evidence" value="ECO:0007669"/>
    <property type="project" value="UniProtKB-SubCell"/>
</dbReference>
<dbReference type="NCBIfam" id="TIGR00556">
    <property type="entry name" value="pantethn_trn"/>
    <property type="match status" value="1"/>
</dbReference>
<evidence type="ECO:0000313" key="10">
    <source>
        <dbReference type="EMBL" id="CAM12172.1"/>
    </source>
</evidence>
<comment type="catalytic activity">
    <reaction evidence="8">
        <text>apo-[ACP] + CoA = holo-[ACP] + adenosine 3',5'-bisphosphate + H(+)</text>
        <dbReference type="Rhea" id="RHEA:12068"/>
        <dbReference type="Rhea" id="RHEA-COMP:9685"/>
        <dbReference type="Rhea" id="RHEA-COMP:9690"/>
        <dbReference type="ChEBI" id="CHEBI:15378"/>
        <dbReference type="ChEBI" id="CHEBI:29999"/>
        <dbReference type="ChEBI" id="CHEBI:57287"/>
        <dbReference type="ChEBI" id="CHEBI:58343"/>
        <dbReference type="ChEBI" id="CHEBI:64479"/>
        <dbReference type="EC" id="2.7.8.7"/>
    </reaction>
</comment>